<feature type="region of interest" description="Disordered" evidence="1">
    <location>
        <begin position="68"/>
        <end position="116"/>
    </location>
</feature>
<evidence type="ECO:0000313" key="2">
    <source>
        <dbReference type="EMBL" id="QXM25868.1"/>
    </source>
</evidence>
<dbReference type="Proteomes" id="UP000694001">
    <property type="component" value="Chromosome"/>
</dbReference>
<dbReference type="AlphaFoldDB" id="A0A975YKV0"/>
<evidence type="ECO:0000313" key="3">
    <source>
        <dbReference type="Proteomes" id="UP000694001"/>
    </source>
</evidence>
<organism evidence="2 3">
    <name type="scientific">Elioraea tepida</name>
    <dbReference type="NCBI Taxonomy" id="2843330"/>
    <lineage>
        <taxon>Bacteria</taxon>
        <taxon>Pseudomonadati</taxon>
        <taxon>Pseudomonadota</taxon>
        <taxon>Alphaproteobacteria</taxon>
        <taxon>Acetobacterales</taxon>
        <taxon>Elioraeaceae</taxon>
        <taxon>Elioraea</taxon>
    </lineage>
</organism>
<dbReference type="EMBL" id="CP076448">
    <property type="protein sequence ID" value="QXM25868.1"/>
    <property type="molecule type" value="Genomic_DNA"/>
</dbReference>
<name>A0A975YKV0_9PROT</name>
<dbReference type="KEGG" id="elio:KO353_06615"/>
<reference evidence="2" key="1">
    <citation type="submission" date="2021-06" db="EMBL/GenBank/DDBJ databases">
        <title>Elioraea tepida, sp. nov., a moderately thermophilic aerobic anoxygenic phototrophic bacterium isolated from an alkaline siliceous hot spring mat community in Yellowstone National Park, WY, USA.</title>
        <authorList>
            <person name="Saini M.K."/>
            <person name="Yoshida S."/>
            <person name="Sebastian A."/>
            <person name="Hirose S."/>
            <person name="Hara E."/>
            <person name="Tamaki H."/>
            <person name="Soulier N.T."/>
            <person name="Albert I."/>
            <person name="Hanada S."/>
            <person name="Bryant D.A."/>
            <person name="Tank M."/>
        </authorList>
    </citation>
    <scope>NUCLEOTIDE SEQUENCE</scope>
    <source>
        <strain evidence="2">MS-P2</strain>
    </source>
</reference>
<sequence>MSVMRFAGLALQEAVPDAETIWLSREQLTRSGALAGLFARFDAMPAGRGVLAMGASKANGQQMTAAGGVLTPAASRRRRSAGAPCRGLTRPGFPPRSRSRRADRPSTCRGRRRSSA</sequence>
<proteinExistence type="predicted"/>
<accession>A0A975YKV0</accession>
<protein>
    <submittedName>
        <fullName evidence="2">Uncharacterized protein</fullName>
    </submittedName>
</protein>
<gene>
    <name evidence="2" type="ORF">KO353_06615</name>
</gene>
<keyword evidence="3" id="KW-1185">Reference proteome</keyword>
<evidence type="ECO:0000256" key="1">
    <source>
        <dbReference type="SAM" id="MobiDB-lite"/>
    </source>
</evidence>